<protein>
    <submittedName>
        <fullName evidence="1">Uncharacterized protein</fullName>
    </submittedName>
</protein>
<name>A0A5D2GJK8_GOSDA</name>
<evidence type="ECO:0000313" key="1">
    <source>
        <dbReference type="EMBL" id="TYH17626.1"/>
    </source>
</evidence>
<dbReference type="Proteomes" id="UP000323506">
    <property type="component" value="Chromosome A05"/>
</dbReference>
<organism evidence="1 2">
    <name type="scientific">Gossypium darwinii</name>
    <name type="common">Darwin's cotton</name>
    <name type="synonym">Gossypium barbadense var. darwinii</name>
    <dbReference type="NCBI Taxonomy" id="34276"/>
    <lineage>
        <taxon>Eukaryota</taxon>
        <taxon>Viridiplantae</taxon>
        <taxon>Streptophyta</taxon>
        <taxon>Embryophyta</taxon>
        <taxon>Tracheophyta</taxon>
        <taxon>Spermatophyta</taxon>
        <taxon>Magnoliopsida</taxon>
        <taxon>eudicotyledons</taxon>
        <taxon>Gunneridae</taxon>
        <taxon>Pentapetalae</taxon>
        <taxon>rosids</taxon>
        <taxon>malvids</taxon>
        <taxon>Malvales</taxon>
        <taxon>Malvaceae</taxon>
        <taxon>Malvoideae</taxon>
        <taxon>Gossypium</taxon>
    </lineage>
</organism>
<dbReference type="EMBL" id="CM017692">
    <property type="protein sequence ID" value="TYH17626.1"/>
    <property type="molecule type" value="Genomic_DNA"/>
</dbReference>
<gene>
    <name evidence="1" type="ORF">ES288_A05G205700v1</name>
</gene>
<dbReference type="AlphaFoldDB" id="A0A5D2GJK8"/>
<sequence length="82" mass="9437">MQVRVQLYPSISFSGLDLSSSISFSPLELSSFFHSFPHFLPTSSQVPTKDFSIRIDFKIRTIELDRKMIKLQNLLGKRGFVQ</sequence>
<reference evidence="1 2" key="1">
    <citation type="submission" date="2019-06" db="EMBL/GenBank/DDBJ databases">
        <title>WGS assembly of Gossypium darwinii.</title>
        <authorList>
            <person name="Chen Z.J."/>
            <person name="Sreedasyam A."/>
            <person name="Ando A."/>
            <person name="Song Q."/>
            <person name="De L."/>
            <person name="Hulse-Kemp A."/>
            <person name="Ding M."/>
            <person name="Ye W."/>
            <person name="Kirkbride R."/>
            <person name="Jenkins J."/>
            <person name="Plott C."/>
            <person name="Lovell J."/>
            <person name="Lin Y.-M."/>
            <person name="Vaughn R."/>
            <person name="Liu B."/>
            <person name="Li W."/>
            <person name="Simpson S."/>
            <person name="Scheffler B."/>
            <person name="Saski C."/>
            <person name="Grover C."/>
            <person name="Hu G."/>
            <person name="Conover J."/>
            <person name="Carlson J."/>
            <person name="Shu S."/>
            <person name="Boston L."/>
            <person name="Williams M."/>
            <person name="Peterson D."/>
            <person name="Mcgee K."/>
            <person name="Jones D."/>
            <person name="Wendel J."/>
            <person name="Stelly D."/>
            <person name="Grimwood J."/>
            <person name="Schmutz J."/>
        </authorList>
    </citation>
    <scope>NUCLEOTIDE SEQUENCE [LARGE SCALE GENOMIC DNA]</scope>
    <source>
        <strain evidence="1">1808015.09</strain>
    </source>
</reference>
<proteinExistence type="predicted"/>
<accession>A0A5D2GJK8</accession>
<keyword evidence="2" id="KW-1185">Reference proteome</keyword>
<evidence type="ECO:0000313" key="2">
    <source>
        <dbReference type="Proteomes" id="UP000323506"/>
    </source>
</evidence>